<protein>
    <submittedName>
        <fullName evidence="1">11085_t:CDS:1</fullName>
    </submittedName>
</protein>
<accession>A0A9N9B9E5</accession>
<dbReference type="EMBL" id="CAJVPQ010001492">
    <property type="protein sequence ID" value="CAG8555760.1"/>
    <property type="molecule type" value="Genomic_DNA"/>
</dbReference>
<reference evidence="1" key="1">
    <citation type="submission" date="2021-06" db="EMBL/GenBank/DDBJ databases">
        <authorList>
            <person name="Kallberg Y."/>
            <person name="Tangrot J."/>
            <person name="Rosling A."/>
        </authorList>
    </citation>
    <scope>NUCLEOTIDE SEQUENCE</scope>
    <source>
        <strain evidence="1">UK204</strain>
    </source>
</reference>
<evidence type="ECO:0000313" key="2">
    <source>
        <dbReference type="Proteomes" id="UP000789570"/>
    </source>
</evidence>
<name>A0A9N9B9E5_9GLOM</name>
<feature type="non-terminal residue" evidence="1">
    <location>
        <position position="40"/>
    </location>
</feature>
<proteinExistence type="predicted"/>
<sequence length="40" mass="4546">MGRENGLRGARSGNCKCHRPKKKVLRRNQINMDSGYLSIT</sequence>
<organism evidence="1 2">
    <name type="scientific">Funneliformis caledonium</name>
    <dbReference type="NCBI Taxonomy" id="1117310"/>
    <lineage>
        <taxon>Eukaryota</taxon>
        <taxon>Fungi</taxon>
        <taxon>Fungi incertae sedis</taxon>
        <taxon>Mucoromycota</taxon>
        <taxon>Glomeromycotina</taxon>
        <taxon>Glomeromycetes</taxon>
        <taxon>Glomerales</taxon>
        <taxon>Glomeraceae</taxon>
        <taxon>Funneliformis</taxon>
    </lineage>
</organism>
<evidence type="ECO:0000313" key="1">
    <source>
        <dbReference type="EMBL" id="CAG8555760.1"/>
    </source>
</evidence>
<keyword evidence="2" id="KW-1185">Reference proteome</keyword>
<dbReference type="AlphaFoldDB" id="A0A9N9B9E5"/>
<gene>
    <name evidence="1" type="ORF">FCALED_LOCUS6347</name>
</gene>
<dbReference type="Proteomes" id="UP000789570">
    <property type="component" value="Unassembled WGS sequence"/>
</dbReference>
<comment type="caution">
    <text evidence="1">The sequence shown here is derived from an EMBL/GenBank/DDBJ whole genome shotgun (WGS) entry which is preliminary data.</text>
</comment>